<name>A0A0S4XL96_9BACT</name>
<dbReference type="PANTHER" id="PTHR43022">
    <property type="entry name" value="PROTEIN SMF"/>
    <property type="match status" value="1"/>
</dbReference>
<dbReference type="Gene3D" id="3.40.50.450">
    <property type="match status" value="1"/>
</dbReference>
<dbReference type="InterPro" id="IPR003488">
    <property type="entry name" value="DprA"/>
</dbReference>
<comment type="similarity">
    <text evidence="1">Belongs to the DprA/Smf family.</text>
</comment>
<dbReference type="Pfam" id="PF02481">
    <property type="entry name" value="DNA_processg_A"/>
    <property type="match status" value="1"/>
</dbReference>
<gene>
    <name evidence="3" type="primary">dprA</name>
    <name evidence="3" type="ORF">BN3087_180023</name>
</gene>
<feature type="domain" description="Smf/DprA SLOG" evidence="2">
    <location>
        <begin position="11"/>
        <end position="204"/>
    </location>
</feature>
<dbReference type="PANTHER" id="PTHR43022:SF1">
    <property type="entry name" value="PROTEIN SMF"/>
    <property type="match status" value="1"/>
</dbReference>
<dbReference type="InterPro" id="IPR057666">
    <property type="entry name" value="DrpA_SLOG"/>
</dbReference>
<evidence type="ECO:0000313" key="3">
    <source>
        <dbReference type="EMBL" id="CUV65120.1"/>
    </source>
</evidence>
<dbReference type="AlphaFoldDB" id="A0A0S4XL96"/>
<reference evidence="3" key="1">
    <citation type="submission" date="2015-11" db="EMBL/GenBank/DDBJ databases">
        <authorList>
            <person name="Zhang Y."/>
            <person name="Guo Z."/>
        </authorList>
    </citation>
    <scope>NUCLEOTIDE SEQUENCE</scope>
    <source>
        <strain evidence="3">BN30871</strain>
    </source>
</reference>
<evidence type="ECO:0000256" key="1">
    <source>
        <dbReference type="ARBA" id="ARBA00006525"/>
    </source>
</evidence>
<accession>A0A0S4XL96</accession>
<dbReference type="SUPFAM" id="SSF102405">
    <property type="entry name" value="MCP/YpsA-like"/>
    <property type="match status" value="1"/>
</dbReference>
<dbReference type="GO" id="GO:0009294">
    <property type="term" value="P:DNA-mediated transformation"/>
    <property type="evidence" value="ECO:0007669"/>
    <property type="project" value="InterPro"/>
</dbReference>
<organism evidence="3">
    <name type="scientific">Sulfurovum sp. enrichment culture clone C5</name>
    <dbReference type="NCBI Taxonomy" id="497650"/>
    <lineage>
        <taxon>Bacteria</taxon>
        <taxon>Pseudomonadati</taxon>
        <taxon>Campylobacterota</taxon>
        <taxon>Epsilonproteobacteria</taxon>
        <taxon>Campylobacterales</taxon>
        <taxon>Sulfurovaceae</taxon>
        <taxon>Sulfurovum</taxon>
        <taxon>environmental samples</taxon>
    </lineage>
</organism>
<evidence type="ECO:0000259" key="2">
    <source>
        <dbReference type="Pfam" id="PF02481"/>
    </source>
</evidence>
<protein>
    <submittedName>
        <fullName evidence="3">DNA processing protein A</fullName>
    </submittedName>
</protein>
<proteinExistence type="inferred from homology"/>
<dbReference type="EMBL" id="FAXN01000016">
    <property type="protein sequence ID" value="CUV65120.1"/>
    <property type="molecule type" value="Genomic_DNA"/>
</dbReference>
<sequence>MYKILDEHIKELEALKKYPQIYYKGNSALLNRVKVSIVGSRNPTPYTRECTHNLARALSARGVCVVSGGAMGVDAVAHEAAGAENTICVLGSGIDIYYPVINKNLIASIAKCGLLLSQFEPDFKATQWSFVQRNEIVVALGDILIVTEANIDSGSMRSVEFALNMGKKIYVLPHTINESRGTNTLLARGEATIIHDINEFVSQFGKELRDESHKKDDFFIFCQQNPTLDDAVFRFKDRVYEAELEGLISITNGKINLI</sequence>